<evidence type="ECO:0000256" key="1">
    <source>
        <dbReference type="SAM" id="Phobius"/>
    </source>
</evidence>
<sequence>MPTTPNAPVPVPGFARQAQYRTAFRVLGAVVLVVGVITFVYGITSVFGSDEPDGFQIVCFLGGLLVIGVGLMLLQWGFLGAAARYGAGETMPVVKDSATYLSDGEGILGVGRTAGPFCSKCGVRNDSDAKFCDSCGAALH</sequence>
<protein>
    <submittedName>
        <fullName evidence="3">Zinc ribbon domain-containing protein</fullName>
    </submittedName>
</protein>
<reference evidence="3 4" key="1">
    <citation type="submission" date="2021-09" db="EMBL/GenBank/DDBJ databases">
        <title>Whole genome sequence of Nocardioides sp. GBK3QG-3.</title>
        <authorList>
            <person name="Tuo L."/>
        </authorList>
    </citation>
    <scope>NUCLEOTIDE SEQUENCE [LARGE SCALE GENOMIC DNA]</scope>
    <source>
        <strain evidence="3 4">GBK3QG-3</strain>
    </source>
</reference>
<keyword evidence="1" id="KW-1133">Transmembrane helix</keyword>
<keyword evidence="4" id="KW-1185">Reference proteome</keyword>
<feature type="domain" description="Zinc-ribbon" evidence="2">
    <location>
        <begin position="117"/>
        <end position="139"/>
    </location>
</feature>
<evidence type="ECO:0000259" key="2">
    <source>
        <dbReference type="Pfam" id="PF13240"/>
    </source>
</evidence>
<gene>
    <name evidence="3" type="ORF">K8U61_20505</name>
</gene>
<name>A0ABS7UI96_9ACTN</name>
<feature type="transmembrane region" description="Helical" evidence="1">
    <location>
        <begin position="54"/>
        <end position="74"/>
    </location>
</feature>
<dbReference type="Proteomes" id="UP000780875">
    <property type="component" value="Unassembled WGS sequence"/>
</dbReference>
<keyword evidence="1" id="KW-0812">Transmembrane</keyword>
<dbReference type="RefSeq" id="WP_224124925.1">
    <property type="nucleotide sequence ID" value="NZ_JAIQZJ010000015.1"/>
</dbReference>
<dbReference type="InterPro" id="IPR026870">
    <property type="entry name" value="Zinc_ribbon_dom"/>
</dbReference>
<proteinExistence type="predicted"/>
<comment type="caution">
    <text evidence="3">The sequence shown here is derived from an EMBL/GenBank/DDBJ whole genome shotgun (WGS) entry which is preliminary data.</text>
</comment>
<evidence type="ECO:0000313" key="3">
    <source>
        <dbReference type="EMBL" id="MBZ5740564.1"/>
    </source>
</evidence>
<feature type="transmembrane region" description="Helical" evidence="1">
    <location>
        <begin position="26"/>
        <end position="48"/>
    </location>
</feature>
<dbReference type="EMBL" id="JAIQZJ010000015">
    <property type="protein sequence ID" value="MBZ5740564.1"/>
    <property type="molecule type" value="Genomic_DNA"/>
</dbReference>
<evidence type="ECO:0000313" key="4">
    <source>
        <dbReference type="Proteomes" id="UP000780875"/>
    </source>
</evidence>
<organism evidence="3 4">
    <name type="scientific">Nocardioides mangrovi</name>
    <dbReference type="NCBI Taxonomy" id="2874580"/>
    <lineage>
        <taxon>Bacteria</taxon>
        <taxon>Bacillati</taxon>
        <taxon>Actinomycetota</taxon>
        <taxon>Actinomycetes</taxon>
        <taxon>Propionibacteriales</taxon>
        <taxon>Nocardioidaceae</taxon>
        <taxon>Nocardioides</taxon>
    </lineage>
</organism>
<dbReference type="Pfam" id="PF13240">
    <property type="entry name" value="Zn_Ribbon_1"/>
    <property type="match status" value="1"/>
</dbReference>
<accession>A0ABS7UI96</accession>
<keyword evidence="1" id="KW-0472">Membrane</keyword>